<dbReference type="InterPro" id="IPR036236">
    <property type="entry name" value="Znf_C2H2_sf"/>
</dbReference>
<evidence type="ECO:0000256" key="2">
    <source>
        <dbReference type="ARBA" id="ARBA00022737"/>
    </source>
</evidence>
<dbReference type="PANTHER" id="PTHR24409">
    <property type="entry name" value="ZINC FINGER PROTEIN 142"/>
    <property type="match status" value="1"/>
</dbReference>
<reference evidence="8 9" key="1">
    <citation type="journal article" date="2024" name="Commun. Biol.">
        <title>Comparative genomic analysis of thermophilic fungi reveals convergent evolutionary adaptations and gene losses.</title>
        <authorList>
            <person name="Steindorff A.S."/>
            <person name="Aguilar-Pontes M.V."/>
            <person name="Robinson A.J."/>
            <person name="Andreopoulos B."/>
            <person name="LaButti K."/>
            <person name="Kuo A."/>
            <person name="Mondo S."/>
            <person name="Riley R."/>
            <person name="Otillar R."/>
            <person name="Haridas S."/>
            <person name="Lipzen A."/>
            <person name="Grimwood J."/>
            <person name="Schmutz J."/>
            <person name="Clum A."/>
            <person name="Reid I.D."/>
            <person name="Moisan M.C."/>
            <person name="Butler G."/>
            <person name="Nguyen T.T.M."/>
            <person name="Dewar K."/>
            <person name="Conant G."/>
            <person name="Drula E."/>
            <person name="Henrissat B."/>
            <person name="Hansel C."/>
            <person name="Singer S."/>
            <person name="Hutchinson M.I."/>
            <person name="de Vries R.P."/>
            <person name="Natvig D.O."/>
            <person name="Powell A.J."/>
            <person name="Tsang A."/>
            <person name="Grigoriev I.V."/>
        </authorList>
    </citation>
    <scope>NUCLEOTIDE SEQUENCE [LARGE SCALE GENOMIC DNA]</scope>
    <source>
        <strain evidence="8 9">CBS 494.80</strain>
    </source>
</reference>
<protein>
    <recommendedName>
        <fullName evidence="7">C2H2-type domain-containing protein</fullName>
    </recommendedName>
</protein>
<dbReference type="SMART" id="SM00355">
    <property type="entry name" value="ZnF_C2H2"/>
    <property type="match status" value="4"/>
</dbReference>
<dbReference type="PROSITE" id="PS50157">
    <property type="entry name" value="ZINC_FINGER_C2H2_2"/>
    <property type="match status" value="1"/>
</dbReference>
<comment type="caution">
    <text evidence="8">The sequence shown here is derived from an EMBL/GenBank/DDBJ whole genome shotgun (WGS) entry which is preliminary data.</text>
</comment>
<keyword evidence="4" id="KW-0862">Zinc</keyword>
<evidence type="ECO:0000256" key="3">
    <source>
        <dbReference type="ARBA" id="ARBA00022771"/>
    </source>
</evidence>
<evidence type="ECO:0000313" key="9">
    <source>
        <dbReference type="Proteomes" id="UP001595075"/>
    </source>
</evidence>
<feature type="region of interest" description="Disordered" evidence="6">
    <location>
        <begin position="128"/>
        <end position="200"/>
    </location>
</feature>
<accession>A0ABR4CYW8</accession>
<evidence type="ECO:0000313" key="8">
    <source>
        <dbReference type="EMBL" id="KAL2075084.1"/>
    </source>
</evidence>
<feature type="compositionally biased region" description="Polar residues" evidence="6">
    <location>
        <begin position="313"/>
        <end position="327"/>
    </location>
</feature>
<keyword evidence="9" id="KW-1185">Reference proteome</keyword>
<dbReference type="EMBL" id="JAZHXI010000001">
    <property type="protein sequence ID" value="KAL2075084.1"/>
    <property type="molecule type" value="Genomic_DNA"/>
</dbReference>
<keyword evidence="1" id="KW-0479">Metal-binding</keyword>
<feature type="compositionally biased region" description="Polar residues" evidence="6">
    <location>
        <begin position="390"/>
        <end position="435"/>
    </location>
</feature>
<feature type="domain" description="C2H2-type" evidence="7">
    <location>
        <begin position="34"/>
        <end position="61"/>
    </location>
</feature>
<proteinExistence type="predicted"/>
<feature type="compositionally biased region" description="Polar residues" evidence="6">
    <location>
        <begin position="284"/>
        <end position="303"/>
    </location>
</feature>
<evidence type="ECO:0000256" key="5">
    <source>
        <dbReference type="PROSITE-ProRule" id="PRU00042"/>
    </source>
</evidence>
<evidence type="ECO:0000256" key="6">
    <source>
        <dbReference type="SAM" id="MobiDB-lite"/>
    </source>
</evidence>
<feature type="region of interest" description="Disordered" evidence="6">
    <location>
        <begin position="261"/>
        <end position="442"/>
    </location>
</feature>
<keyword evidence="3 5" id="KW-0863">Zinc-finger</keyword>
<feature type="compositionally biased region" description="Polar residues" evidence="6">
    <location>
        <begin position="337"/>
        <end position="383"/>
    </location>
</feature>
<keyword evidence="2" id="KW-0677">Repeat</keyword>
<evidence type="ECO:0000256" key="1">
    <source>
        <dbReference type="ARBA" id="ARBA00022723"/>
    </source>
</evidence>
<name>A0ABR4CYW8_9HELO</name>
<evidence type="ECO:0000259" key="7">
    <source>
        <dbReference type="PROSITE" id="PS50157"/>
    </source>
</evidence>
<evidence type="ECO:0000256" key="4">
    <source>
        <dbReference type="ARBA" id="ARBA00022833"/>
    </source>
</evidence>
<dbReference type="SUPFAM" id="SSF57667">
    <property type="entry name" value="beta-beta-alpha zinc fingers"/>
    <property type="match status" value="1"/>
</dbReference>
<gene>
    <name evidence="8" type="ORF">VTL71DRAFT_26</name>
</gene>
<dbReference type="PROSITE" id="PS00028">
    <property type="entry name" value="ZINC_FINGER_C2H2_1"/>
    <property type="match status" value="1"/>
</dbReference>
<sequence>MAPNAAEFWCKLCKLPFATDGAFKKHKVNSARHICCDVCGQDFNSEEGKKRHRAAHHAEEQDLTCKFCGLNYPRMGSLINHYEEGKCKKVSSEVFKDAIKDTMSHNQAIRKAHNFKDIRRSSEFLDQNEEPLPPFRQASNSPVNSGDAVTAGRGSASMQYNGGGDEEQGGAWSTHGNQDSGVSDEGWPSAAQTGYGMDPPLINVTPDVPISPDEDLISFDPMSAILNSSWSIPAGEVLKNNPLYHKANEFPALSSIAVKQGSGQNAGQNADRGTGKAAGRGSGQAPSQGGTQSIAPGSVNPGTANKGLPHTWGKQSTTPAVNQSSTLPPHLRGKTTVPATSTGTPQNSAPLPANFANTSWPKFPGSPTSSASSTIGNKPNMTPGSGPGLRSSQTSRPPTNQIGQTSANIPTISRPDTQQIGQSSAKIQPTPNPWGSKNLFPDAPAAVEPPVDLLTSLSIGPTAATPVYRQFDPADPNFRASRFYVNLLQKWKCPYPGCNVSSKTQQAFVNHLNSPTHSDEKFQCLRCYRYYSSATALAQHAESQGVRCNIRETDDFGLVVRGITADTATTNGRLQDNTVRYEINPDAVLHRTQMADNLRAAHKAKEDENLNYWRNNTPTW</sequence>
<organism evidence="8 9">
    <name type="scientific">Oculimacula yallundae</name>
    <dbReference type="NCBI Taxonomy" id="86028"/>
    <lineage>
        <taxon>Eukaryota</taxon>
        <taxon>Fungi</taxon>
        <taxon>Dikarya</taxon>
        <taxon>Ascomycota</taxon>
        <taxon>Pezizomycotina</taxon>
        <taxon>Leotiomycetes</taxon>
        <taxon>Helotiales</taxon>
        <taxon>Ploettnerulaceae</taxon>
        <taxon>Oculimacula</taxon>
    </lineage>
</organism>
<dbReference type="Gene3D" id="3.30.160.60">
    <property type="entry name" value="Classic Zinc Finger"/>
    <property type="match status" value="1"/>
</dbReference>
<dbReference type="InterPro" id="IPR013087">
    <property type="entry name" value="Znf_C2H2_type"/>
</dbReference>
<dbReference type="PANTHER" id="PTHR24409:SF418">
    <property type="entry name" value="SI:CH73-221F6.1"/>
    <property type="match status" value="1"/>
</dbReference>
<dbReference type="Proteomes" id="UP001595075">
    <property type="component" value="Unassembled WGS sequence"/>
</dbReference>